<dbReference type="InterPro" id="IPR039426">
    <property type="entry name" value="TonB-dep_rcpt-like"/>
</dbReference>
<dbReference type="NCBIfam" id="TIGR01783">
    <property type="entry name" value="TonB-siderophor"/>
    <property type="match status" value="1"/>
</dbReference>
<comment type="caution">
    <text evidence="12">The sequence shown here is derived from an EMBL/GenBank/DDBJ whole genome shotgun (WGS) entry which is preliminary data.</text>
</comment>
<dbReference type="InterPro" id="IPR010917">
    <property type="entry name" value="TonB_rcpt_CS"/>
</dbReference>
<evidence type="ECO:0000256" key="3">
    <source>
        <dbReference type="ARBA" id="ARBA00022729"/>
    </source>
</evidence>
<keyword evidence="8" id="KW-1134">Transmembrane beta strand</keyword>
<evidence type="ECO:0000259" key="11">
    <source>
        <dbReference type="Pfam" id="PF07715"/>
    </source>
</evidence>
<keyword evidence="6 9" id="KW-0798">TonB box</keyword>
<dbReference type="GO" id="GO:0015344">
    <property type="term" value="F:siderophore uptake transmembrane transporter activity"/>
    <property type="evidence" value="ECO:0007669"/>
    <property type="project" value="TreeGrafter"/>
</dbReference>
<dbReference type="InterPro" id="IPR010105">
    <property type="entry name" value="TonB_sidphr_rcpt"/>
</dbReference>
<keyword evidence="8" id="KW-0812">Transmembrane</keyword>
<feature type="domain" description="TonB-dependent receptor-like beta-barrel" evidence="10">
    <location>
        <begin position="334"/>
        <end position="784"/>
    </location>
</feature>
<sequence>MHRKYYQQICRLLFTLTVIIFSTQVIFANEIEDGTGVIKGKVTTSDGSAAVAVSVKVKGTKRVVATEDDGTFIIKNIKPGNYQLEVSLVGYNDVLQDVTVTEKATANVAIKLTITNKQLEEVIVSAGSKVTKKESDYVSKMPLKNMENPQVFAVISGATLKEQLVSSYDEAVKNAPGIDKLWSSTGREGDGTSYYSLRGFAVQPTLVNGLPGLTNGGLEVSNIERIEVVKGPSGTLYGSSLISYGGLINTVTKKPFSNFRGDISYTGGSYGLNRFTADINAPLDKAGKVLLRVNGAFHNENSFQDAGFKKIRFFAPSLSYQVSDRLSFLLNAEFLGQEGTNPMMLFFDRSAPLLAKNLDELGYNKKMSFTSNNLSIKNPVTTLQAQMNYKLSGQWTSQTVVSQSTARSEGYYSYLYEVSQYIPGYPNIPGVFGRYLNKQNGSTNTFDIQQNFIGDVKFGNMRNRIVAGLDYFNRNTISNGTDYVGMGMVTMTDPQTDLLTQPKVDSALQSATGSNSNTTQQVYSAYASDVFNFTPNLSVMASLRVDHFKNGGMTSASTDQYEQTALSPKFGIVYQPIKDKVSLFVNYMNGFSNTAPREEVDNGKTSMKTFRPEKANQVEGGVKLSLVNNKVVATVSYYDILVSDIVMSDPANTATTTKYIQGGKRYSKGIEADVAANPVAGLNVIVGYSFNNSKVTETDAKDYIDRRPEEAGPKHLANAWVTYKFTSGAVKGFGAGFGGNYASENMILNRTTTGVFTLPSYTVLNASLFYNADKFTITAKLDNITNKEYYKGWSTIEPQMPRRFVAGISFRF</sequence>
<evidence type="ECO:0000256" key="2">
    <source>
        <dbReference type="ARBA" id="ARBA00022496"/>
    </source>
</evidence>
<protein>
    <submittedName>
        <fullName evidence="12">TonB-dependent receptor</fullName>
    </submittedName>
</protein>
<evidence type="ECO:0000259" key="10">
    <source>
        <dbReference type="Pfam" id="PF00593"/>
    </source>
</evidence>
<keyword evidence="4" id="KW-0408">Iron</keyword>
<dbReference type="PANTHER" id="PTHR32552:SF68">
    <property type="entry name" value="FERRICHROME OUTER MEMBRANE TRANSPORTER_PHAGE RECEPTOR"/>
    <property type="match status" value="1"/>
</dbReference>
<evidence type="ECO:0000313" key="12">
    <source>
        <dbReference type="EMBL" id="MBV4359187.1"/>
    </source>
</evidence>
<dbReference type="InterPro" id="IPR012910">
    <property type="entry name" value="Plug_dom"/>
</dbReference>
<dbReference type="Pfam" id="PF00593">
    <property type="entry name" value="TonB_dep_Rec_b-barrel"/>
    <property type="match status" value="1"/>
</dbReference>
<dbReference type="RefSeq" id="WP_217793146.1">
    <property type="nucleotide sequence ID" value="NZ_JAHSPG010000015.1"/>
</dbReference>
<gene>
    <name evidence="12" type="ORF">KTO63_18610</name>
</gene>
<evidence type="ECO:0000256" key="9">
    <source>
        <dbReference type="RuleBase" id="RU003357"/>
    </source>
</evidence>
<evidence type="ECO:0000256" key="5">
    <source>
        <dbReference type="ARBA" id="ARBA00023065"/>
    </source>
</evidence>
<dbReference type="CDD" id="cd01347">
    <property type="entry name" value="ligand_gated_channel"/>
    <property type="match status" value="1"/>
</dbReference>
<dbReference type="GO" id="GO:0015891">
    <property type="term" value="P:siderophore transport"/>
    <property type="evidence" value="ECO:0007669"/>
    <property type="project" value="InterPro"/>
</dbReference>
<organism evidence="12 13">
    <name type="scientific">Pinibacter aurantiacus</name>
    <dbReference type="NCBI Taxonomy" id="2851599"/>
    <lineage>
        <taxon>Bacteria</taxon>
        <taxon>Pseudomonadati</taxon>
        <taxon>Bacteroidota</taxon>
        <taxon>Chitinophagia</taxon>
        <taxon>Chitinophagales</taxon>
        <taxon>Chitinophagaceae</taxon>
        <taxon>Pinibacter</taxon>
    </lineage>
</organism>
<dbReference type="PROSITE" id="PS52016">
    <property type="entry name" value="TONB_DEPENDENT_REC_3"/>
    <property type="match status" value="1"/>
</dbReference>
<keyword evidence="8 9" id="KW-0472">Membrane</keyword>
<evidence type="ECO:0000313" key="13">
    <source>
        <dbReference type="Proteomes" id="UP000812270"/>
    </source>
</evidence>
<comment type="similarity">
    <text evidence="1 8 9">Belongs to the TonB-dependent receptor family.</text>
</comment>
<dbReference type="Proteomes" id="UP000812270">
    <property type="component" value="Unassembled WGS sequence"/>
</dbReference>
<evidence type="ECO:0000256" key="8">
    <source>
        <dbReference type="PROSITE-ProRule" id="PRU01360"/>
    </source>
</evidence>
<evidence type="ECO:0000256" key="6">
    <source>
        <dbReference type="ARBA" id="ARBA00023077"/>
    </source>
</evidence>
<dbReference type="InterPro" id="IPR000531">
    <property type="entry name" value="Beta-barrel_TonB"/>
</dbReference>
<comment type="subcellular location">
    <subcellularLocation>
        <location evidence="8">Cell outer membrane</location>
        <topology evidence="8">Multi-pass membrane protein</topology>
    </subcellularLocation>
</comment>
<keyword evidence="3" id="KW-0732">Signal</keyword>
<keyword evidence="8" id="KW-0813">Transport</keyword>
<dbReference type="PANTHER" id="PTHR32552">
    <property type="entry name" value="FERRICHROME IRON RECEPTOR-RELATED"/>
    <property type="match status" value="1"/>
</dbReference>
<reference evidence="12" key="1">
    <citation type="submission" date="2021-06" db="EMBL/GenBank/DDBJ databases">
        <authorList>
            <person name="Huq M.A."/>
        </authorList>
    </citation>
    <scope>NUCLEOTIDE SEQUENCE</scope>
    <source>
        <strain evidence="12">MAH-26</strain>
    </source>
</reference>
<dbReference type="PROSITE" id="PS01156">
    <property type="entry name" value="TONB_DEPENDENT_REC_2"/>
    <property type="match status" value="1"/>
</dbReference>
<evidence type="ECO:0000256" key="1">
    <source>
        <dbReference type="ARBA" id="ARBA00009810"/>
    </source>
</evidence>
<keyword evidence="8" id="KW-0998">Cell outer membrane</keyword>
<keyword evidence="7 12" id="KW-0675">Receptor</keyword>
<keyword evidence="5" id="KW-0406">Ion transport</keyword>
<feature type="domain" description="TonB-dependent receptor plug" evidence="11">
    <location>
        <begin position="145"/>
        <end position="240"/>
    </location>
</feature>
<proteinExistence type="inferred from homology"/>
<dbReference type="Pfam" id="PF07715">
    <property type="entry name" value="Plug"/>
    <property type="match status" value="1"/>
</dbReference>
<keyword evidence="13" id="KW-1185">Reference proteome</keyword>
<dbReference type="GO" id="GO:0038023">
    <property type="term" value="F:signaling receptor activity"/>
    <property type="evidence" value="ECO:0007669"/>
    <property type="project" value="InterPro"/>
</dbReference>
<dbReference type="EMBL" id="JAHSPG010000015">
    <property type="protein sequence ID" value="MBV4359187.1"/>
    <property type="molecule type" value="Genomic_DNA"/>
</dbReference>
<dbReference type="AlphaFoldDB" id="A0A9E2SBP8"/>
<evidence type="ECO:0000256" key="7">
    <source>
        <dbReference type="ARBA" id="ARBA00023170"/>
    </source>
</evidence>
<accession>A0A9E2SBP8</accession>
<evidence type="ECO:0000256" key="4">
    <source>
        <dbReference type="ARBA" id="ARBA00023004"/>
    </source>
</evidence>
<keyword evidence="2" id="KW-0410">Iron transport</keyword>
<dbReference type="GO" id="GO:0009279">
    <property type="term" value="C:cell outer membrane"/>
    <property type="evidence" value="ECO:0007669"/>
    <property type="project" value="UniProtKB-SubCell"/>
</dbReference>
<name>A0A9E2SBP8_9BACT</name>
<dbReference type="Pfam" id="PF13715">
    <property type="entry name" value="CarbopepD_reg_2"/>
    <property type="match status" value="1"/>
</dbReference>